<sequence>MAFLSRIFLFFFFFFCSTGSHVACTKTAYEVLQEYDFPVGLLPKGVTGYELDISTVKVIRDDDELEFSVGIASADFAVSNFDESPTCGCGFDCLSLNFNHPLLTSSFASS</sequence>
<gene>
    <name evidence="1" type="ORF">OWV82_000760</name>
</gene>
<evidence type="ECO:0000313" key="2">
    <source>
        <dbReference type="Proteomes" id="UP001164539"/>
    </source>
</evidence>
<reference evidence="1 2" key="1">
    <citation type="journal article" date="2023" name="Science">
        <title>Complex scaffold remodeling in plant triterpene biosynthesis.</title>
        <authorList>
            <person name="De La Pena R."/>
            <person name="Hodgson H."/>
            <person name="Liu J.C."/>
            <person name="Stephenson M.J."/>
            <person name="Martin A.C."/>
            <person name="Owen C."/>
            <person name="Harkess A."/>
            <person name="Leebens-Mack J."/>
            <person name="Jimenez L.E."/>
            <person name="Osbourn A."/>
            <person name="Sattely E.S."/>
        </authorList>
    </citation>
    <scope>NUCLEOTIDE SEQUENCE [LARGE SCALE GENOMIC DNA]</scope>
    <source>
        <strain evidence="2">cv. JPN11</strain>
        <tissue evidence="1">Leaf</tissue>
    </source>
</reference>
<protein>
    <submittedName>
        <fullName evidence="1">DUF538 family protein</fullName>
    </submittedName>
</protein>
<keyword evidence="2" id="KW-1185">Reference proteome</keyword>
<name>A0ACC1YWH6_MELAZ</name>
<dbReference type="Proteomes" id="UP001164539">
    <property type="component" value="Chromosome 1"/>
</dbReference>
<evidence type="ECO:0000313" key="1">
    <source>
        <dbReference type="EMBL" id="KAJ4727704.1"/>
    </source>
</evidence>
<comment type="caution">
    <text evidence="1">The sequence shown here is derived from an EMBL/GenBank/DDBJ whole genome shotgun (WGS) entry which is preliminary data.</text>
</comment>
<proteinExistence type="predicted"/>
<organism evidence="1 2">
    <name type="scientific">Melia azedarach</name>
    <name type="common">Chinaberry tree</name>
    <dbReference type="NCBI Taxonomy" id="155640"/>
    <lineage>
        <taxon>Eukaryota</taxon>
        <taxon>Viridiplantae</taxon>
        <taxon>Streptophyta</taxon>
        <taxon>Embryophyta</taxon>
        <taxon>Tracheophyta</taxon>
        <taxon>Spermatophyta</taxon>
        <taxon>Magnoliopsida</taxon>
        <taxon>eudicotyledons</taxon>
        <taxon>Gunneridae</taxon>
        <taxon>Pentapetalae</taxon>
        <taxon>rosids</taxon>
        <taxon>malvids</taxon>
        <taxon>Sapindales</taxon>
        <taxon>Meliaceae</taxon>
        <taxon>Melia</taxon>
    </lineage>
</organism>
<accession>A0ACC1YWH6</accession>
<dbReference type="EMBL" id="CM051394">
    <property type="protein sequence ID" value="KAJ4727704.1"/>
    <property type="molecule type" value="Genomic_DNA"/>
</dbReference>